<dbReference type="Gene3D" id="3.30.40.10">
    <property type="entry name" value="Zinc/RING finger domain, C3HC4 (zinc finger)"/>
    <property type="match status" value="1"/>
</dbReference>
<feature type="domain" description="AWS" evidence="18">
    <location>
        <begin position="441"/>
        <end position="489"/>
    </location>
</feature>
<keyword evidence="4" id="KW-0489">Methyltransferase</keyword>
<dbReference type="InterPro" id="IPR046341">
    <property type="entry name" value="SET_dom_sf"/>
</dbReference>
<feature type="compositionally biased region" description="Basic residues" evidence="14">
    <location>
        <begin position="265"/>
        <end position="277"/>
    </location>
</feature>
<dbReference type="GO" id="GO:0005694">
    <property type="term" value="C:chromosome"/>
    <property type="evidence" value="ECO:0007669"/>
    <property type="project" value="UniProtKB-SubCell"/>
</dbReference>
<evidence type="ECO:0000313" key="19">
    <source>
        <dbReference type="EMBL" id="CAJ1942192.1"/>
    </source>
</evidence>
<dbReference type="InterPro" id="IPR055197">
    <property type="entry name" value="PHDvar_NSD"/>
</dbReference>
<keyword evidence="8" id="KW-0677">Repeat</keyword>
<feature type="region of interest" description="Disordered" evidence="14">
    <location>
        <begin position="179"/>
        <end position="223"/>
    </location>
</feature>
<evidence type="ECO:0000256" key="5">
    <source>
        <dbReference type="ARBA" id="ARBA00022679"/>
    </source>
</evidence>
<keyword evidence="5" id="KW-0808">Transferase</keyword>
<dbReference type="GO" id="GO:0008270">
    <property type="term" value="F:zinc ion binding"/>
    <property type="evidence" value="ECO:0007669"/>
    <property type="project" value="UniProtKB-KW"/>
</dbReference>
<dbReference type="PROSITE" id="PS50016">
    <property type="entry name" value="ZF_PHD_2"/>
    <property type="match status" value="1"/>
</dbReference>
<dbReference type="InterPro" id="IPR013083">
    <property type="entry name" value="Znf_RING/FYVE/PHD"/>
</dbReference>
<evidence type="ECO:0000259" key="16">
    <source>
        <dbReference type="PROSITE" id="PS50280"/>
    </source>
</evidence>
<evidence type="ECO:0000256" key="12">
    <source>
        <dbReference type="ARBA" id="ARBA00023242"/>
    </source>
</evidence>
<evidence type="ECO:0000256" key="8">
    <source>
        <dbReference type="ARBA" id="ARBA00022737"/>
    </source>
</evidence>
<reference evidence="19" key="1">
    <citation type="submission" date="2023-08" db="EMBL/GenBank/DDBJ databases">
        <authorList>
            <person name="Audoor S."/>
            <person name="Bilcke G."/>
        </authorList>
    </citation>
    <scope>NUCLEOTIDE SEQUENCE</scope>
</reference>
<dbReference type="EMBL" id="CAKOGP040001112">
    <property type="protein sequence ID" value="CAJ1942192.1"/>
    <property type="molecule type" value="Genomic_DNA"/>
</dbReference>
<dbReference type="SMART" id="SM00249">
    <property type="entry name" value="PHD"/>
    <property type="match status" value="3"/>
</dbReference>
<keyword evidence="6" id="KW-0949">S-adenosyl-L-methionine</keyword>
<feature type="region of interest" description="Disordered" evidence="14">
    <location>
        <begin position="253"/>
        <end position="279"/>
    </location>
</feature>
<proteinExistence type="predicted"/>
<comment type="caution">
    <text evidence="19">The sequence shown here is derived from an EMBL/GenBank/DDBJ whole genome shotgun (WGS) entry which is preliminary data.</text>
</comment>
<dbReference type="SUPFAM" id="SSF82199">
    <property type="entry name" value="SET domain"/>
    <property type="match status" value="1"/>
</dbReference>
<keyword evidence="12" id="KW-0539">Nucleus</keyword>
<dbReference type="InterPro" id="IPR055198">
    <property type="entry name" value="NSD_PHD"/>
</dbReference>
<keyword evidence="3" id="KW-0158">Chromosome</keyword>
<dbReference type="InterPro" id="IPR003616">
    <property type="entry name" value="Post-SET_dom"/>
</dbReference>
<evidence type="ECO:0000256" key="3">
    <source>
        <dbReference type="ARBA" id="ARBA00022454"/>
    </source>
</evidence>
<evidence type="ECO:0000259" key="17">
    <source>
        <dbReference type="PROSITE" id="PS50868"/>
    </source>
</evidence>
<evidence type="ECO:0000256" key="10">
    <source>
        <dbReference type="ARBA" id="ARBA00022833"/>
    </source>
</evidence>
<dbReference type="InterPro" id="IPR019787">
    <property type="entry name" value="Znf_PHD-finger"/>
</dbReference>
<feature type="region of interest" description="Disordered" evidence="14">
    <location>
        <begin position="1"/>
        <end position="67"/>
    </location>
</feature>
<feature type="domain" description="SET" evidence="16">
    <location>
        <begin position="486"/>
        <end position="610"/>
    </location>
</feature>
<dbReference type="PROSITE" id="PS50868">
    <property type="entry name" value="POST_SET"/>
    <property type="match status" value="1"/>
</dbReference>
<dbReference type="Pfam" id="PF22908">
    <property type="entry name" value="PHD_NSD"/>
    <property type="match status" value="1"/>
</dbReference>
<feature type="domain" description="PHD-type" evidence="15">
    <location>
        <begin position="76"/>
        <end position="132"/>
    </location>
</feature>
<accession>A0AAD2FLP4</accession>
<feature type="compositionally biased region" description="Basic and acidic residues" evidence="14">
    <location>
        <begin position="16"/>
        <end position="25"/>
    </location>
</feature>
<dbReference type="GO" id="GO:0005634">
    <property type="term" value="C:nucleus"/>
    <property type="evidence" value="ECO:0007669"/>
    <property type="project" value="UniProtKB-SubCell"/>
</dbReference>
<dbReference type="InterPro" id="IPR011011">
    <property type="entry name" value="Znf_FYVE_PHD"/>
</dbReference>
<evidence type="ECO:0000256" key="14">
    <source>
        <dbReference type="SAM" id="MobiDB-lite"/>
    </source>
</evidence>
<dbReference type="InterPro" id="IPR059153">
    <property type="entry name" value="NSD_PHD-1st"/>
</dbReference>
<dbReference type="InterPro" id="IPR006560">
    <property type="entry name" value="AWS_dom"/>
</dbReference>
<evidence type="ECO:0000256" key="7">
    <source>
        <dbReference type="ARBA" id="ARBA00022723"/>
    </source>
</evidence>
<dbReference type="Proteomes" id="UP001295423">
    <property type="component" value="Unassembled WGS sequence"/>
</dbReference>
<dbReference type="Pfam" id="PF00856">
    <property type="entry name" value="SET"/>
    <property type="match status" value="1"/>
</dbReference>
<dbReference type="PROSITE" id="PS01359">
    <property type="entry name" value="ZF_PHD_1"/>
    <property type="match status" value="1"/>
</dbReference>
<feature type="compositionally biased region" description="Low complexity" evidence="14">
    <location>
        <begin position="184"/>
        <end position="211"/>
    </location>
</feature>
<protein>
    <recommendedName>
        <fullName evidence="21">Histone-lysine N-methyltransferase</fullName>
    </recommendedName>
</protein>
<keyword evidence="7" id="KW-0479">Metal-binding</keyword>
<sequence length="724" mass="82263">MVATRKKRGPTSDQEPPLKKAKAEGETDLVENAEGSKENSESGVMAIDKPTESLTDGAMSRPKKKAKNANAADDMQWICGECKEAECMIRPDTSEFLICDGQCERVFHYPCAGLNELPPGDEDWICKDCSKKKHQCTICQEYGNDDEDVFLCNKDRCGLFFHLSCLEVEGDVEVKMVKEEEPITSRTATPTTVSTSDDGSSSNNNDGSNNNNDDDEEAEGATASSRYKPVFTCPAHNCWTCTQKDMIEKERLQAEADRKIGTSNGKKKKGKRKKKKVPSLFQQKTETRLYRCLYCPTSYHLTCLPPTSRFHELAVLCHDHASTHKLPDLDLSTSLQNQVESRIDKKEEQLSGVRRRRLSNLASGKNSNPFFIGIRGDRYTKEEEEYLQYAEEKHDIPRPNYGIGFCLPCDIRKEVNSKPPTYKHLSALKYRQDHKPKKIPLDGERCQCVDKCADNCFNRLALEECMGEGPNSNCNVGGNCGNRSLGKREFVKCKPQREGGKGWGLVPVNAVPKGKLIQEYVGEVIHEEEKTKRMIEWNKEHPNDPNFYLMAISKDWYVDAREYANMARFINHSCDPNCKVVTVNVKGYKRNGIYAIKDIAAGEFLCYDYKFDTNQADRFICRCGAKNCRGTMQFGKQDKDKSLSWKEAKAKYEVDKKFVEEREKKMTVSLVDEMVPGSKQQKDEHVSYGPPEHKRAIILQDRVFLWRNAKRGADFASRDARLQK</sequence>
<dbReference type="PROSITE" id="PS51215">
    <property type="entry name" value="AWS"/>
    <property type="match status" value="1"/>
</dbReference>
<dbReference type="PANTHER" id="PTHR22884">
    <property type="entry name" value="SET DOMAIN PROTEINS"/>
    <property type="match status" value="1"/>
</dbReference>
<evidence type="ECO:0000256" key="9">
    <source>
        <dbReference type="ARBA" id="ARBA00022771"/>
    </source>
</evidence>
<dbReference type="Pfam" id="PF23004">
    <property type="entry name" value="PHDvar_NSD"/>
    <property type="match status" value="1"/>
</dbReference>
<dbReference type="GO" id="GO:0032259">
    <property type="term" value="P:methylation"/>
    <property type="evidence" value="ECO:0007669"/>
    <property type="project" value="UniProtKB-KW"/>
</dbReference>
<dbReference type="CDD" id="cd15566">
    <property type="entry name" value="PHD3_NSD"/>
    <property type="match status" value="1"/>
</dbReference>
<evidence type="ECO:0000256" key="13">
    <source>
        <dbReference type="PROSITE-ProRule" id="PRU00146"/>
    </source>
</evidence>
<evidence type="ECO:0008006" key="21">
    <source>
        <dbReference type="Google" id="ProtNLM"/>
    </source>
</evidence>
<dbReference type="InterPro" id="IPR001214">
    <property type="entry name" value="SET_dom"/>
</dbReference>
<feature type="domain" description="Post-SET" evidence="17">
    <location>
        <begin position="617"/>
        <end position="633"/>
    </location>
</feature>
<dbReference type="Pfam" id="PF23011">
    <property type="entry name" value="PHD-1st_NSD"/>
    <property type="match status" value="1"/>
</dbReference>
<organism evidence="19 20">
    <name type="scientific">Cylindrotheca closterium</name>
    <dbReference type="NCBI Taxonomy" id="2856"/>
    <lineage>
        <taxon>Eukaryota</taxon>
        <taxon>Sar</taxon>
        <taxon>Stramenopiles</taxon>
        <taxon>Ochrophyta</taxon>
        <taxon>Bacillariophyta</taxon>
        <taxon>Bacillariophyceae</taxon>
        <taxon>Bacillariophycidae</taxon>
        <taxon>Bacillariales</taxon>
        <taxon>Bacillariaceae</taxon>
        <taxon>Cylindrotheca</taxon>
    </lineage>
</organism>
<name>A0AAD2FLP4_9STRA</name>
<dbReference type="Gene3D" id="2.170.270.10">
    <property type="entry name" value="SET domain"/>
    <property type="match status" value="1"/>
</dbReference>
<dbReference type="AlphaFoldDB" id="A0AAD2FLP4"/>
<dbReference type="InterPro" id="IPR001965">
    <property type="entry name" value="Znf_PHD"/>
</dbReference>
<gene>
    <name evidence="19" type="ORF">CYCCA115_LOCUS7824</name>
</gene>
<keyword evidence="11" id="KW-0156">Chromatin regulator</keyword>
<dbReference type="InterPro" id="IPR019786">
    <property type="entry name" value="Zinc_finger_PHD-type_CS"/>
</dbReference>
<evidence type="ECO:0000256" key="6">
    <source>
        <dbReference type="ARBA" id="ARBA00022691"/>
    </source>
</evidence>
<keyword evidence="9 13" id="KW-0863">Zinc-finger</keyword>
<evidence type="ECO:0000256" key="4">
    <source>
        <dbReference type="ARBA" id="ARBA00022603"/>
    </source>
</evidence>
<evidence type="ECO:0000256" key="1">
    <source>
        <dbReference type="ARBA" id="ARBA00004123"/>
    </source>
</evidence>
<evidence type="ECO:0000259" key="15">
    <source>
        <dbReference type="PROSITE" id="PS50016"/>
    </source>
</evidence>
<comment type="subcellular location">
    <subcellularLocation>
        <location evidence="2">Chromosome</location>
    </subcellularLocation>
    <subcellularLocation>
        <location evidence="1">Nucleus</location>
    </subcellularLocation>
</comment>
<dbReference type="SMART" id="SM00317">
    <property type="entry name" value="SET"/>
    <property type="match status" value="1"/>
</dbReference>
<dbReference type="GO" id="GO:0042054">
    <property type="term" value="F:histone methyltransferase activity"/>
    <property type="evidence" value="ECO:0007669"/>
    <property type="project" value="InterPro"/>
</dbReference>
<keyword evidence="10" id="KW-0862">Zinc</keyword>
<dbReference type="SMART" id="SM00508">
    <property type="entry name" value="PostSET"/>
    <property type="match status" value="1"/>
</dbReference>
<evidence type="ECO:0000313" key="20">
    <source>
        <dbReference type="Proteomes" id="UP001295423"/>
    </source>
</evidence>
<keyword evidence="20" id="KW-1185">Reference proteome</keyword>
<dbReference type="SUPFAM" id="SSF57903">
    <property type="entry name" value="FYVE/PHD zinc finger"/>
    <property type="match status" value="2"/>
</dbReference>
<dbReference type="InterPro" id="IPR050777">
    <property type="entry name" value="SET2_Histone-Lys_MeTrsfase"/>
</dbReference>
<evidence type="ECO:0000256" key="2">
    <source>
        <dbReference type="ARBA" id="ARBA00004286"/>
    </source>
</evidence>
<dbReference type="CDD" id="cd10531">
    <property type="entry name" value="SET_SETD2-like"/>
    <property type="match status" value="1"/>
</dbReference>
<evidence type="ECO:0000259" key="18">
    <source>
        <dbReference type="PROSITE" id="PS51215"/>
    </source>
</evidence>
<evidence type="ECO:0000256" key="11">
    <source>
        <dbReference type="ARBA" id="ARBA00022853"/>
    </source>
</evidence>
<dbReference type="PROSITE" id="PS50280">
    <property type="entry name" value="SET"/>
    <property type="match status" value="1"/>
</dbReference>